<dbReference type="EMBL" id="FTLX01000002">
    <property type="protein sequence ID" value="SIQ35464.1"/>
    <property type="molecule type" value="Genomic_DNA"/>
</dbReference>
<protein>
    <recommendedName>
        <fullName evidence="5">Amidase</fullName>
    </recommendedName>
</protein>
<sequence length="247" mass="27963">MAKQEKATWIWDASTLRSSESLLLFFEQQHVTDVYVQIDPLVSDAVYEEFIRAAHNQSIRVHALDGAPDYTDEDLDGFLERVRLHDWDGIHLDIEPYLSDKWTEDQQLAVYRYEQVIKQAADSGFTLGADIPFWYDEIPSSSGGTLAEFVIDRTDYTVIMAYRDSAERILSAAKTELAWGRAAKKDVVIALETIENAEADGISFHGKSAEYFSEELNKVAAECDCQIAVHHAQSWQKLLHDEIKGGT</sequence>
<name>A0A1N6S2Z6_9BACI</name>
<dbReference type="Proteomes" id="UP000186385">
    <property type="component" value="Unassembled WGS sequence"/>
</dbReference>
<dbReference type="Proteomes" id="UP000215545">
    <property type="component" value="Unassembled WGS sequence"/>
</dbReference>
<gene>
    <name evidence="1" type="ORF">B1B05_05390</name>
    <name evidence="2" type="ORF">SAMN05443094_102298</name>
</gene>
<evidence type="ECO:0008006" key="5">
    <source>
        <dbReference type="Google" id="ProtNLM"/>
    </source>
</evidence>
<evidence type="ECO:0000313" key="1">
    <source>
        <dbReference type="EMBL" id="OXS79207.1"/>
    </source>
</evidence>
<dbReference type="EMBL" id="MWSK01000002">
    <property type="protein sequence ID" value="OXS79207.1"/>
    <property type="molecule type" value="Genomic_DNA"/>
</dbReference>
<evidence type="ECO:0000313" key="3">
    <source>
        <dbReference type="Proteomes" id="UP000186385"/>
    </source>
</evidence>
<accession>A0A1N6S2Z6</accession>
<keyword evidence="4" id="KW-1185">Reference proteome</keyword>
<dbReference type="AlphaFoldDB" id="A0A1N6S2Z6"/>
<reference evidence="4" key="2">
    <citation type="submission" date="2017-03" db="EMBL/GenBank/DDBJ databases">
        <title>Bacillus sp. V-88(T) DSM27956, whole genome shotgun sequencing project.</title>
        <authorList>
            <person name="Dastager S.G."/>
            <person name="Neurgaonkar P.S."/>
            <person name="Dharne M.S."/>
        </authorList>
    </citation>
    <scope>NUCLEOTIDE SEQUENCE [LARGE SCALE GENOMIC DNA]</scope>
    <source>
        <strain evidence="4">DSM 25145</strain>
    </source>
</reference>
<proteinExistence type="predicted"/>
<reference evidence="2 3" key="1">
    <citation type="submission" date="2017-01" db="EMBL/GenBank/DDBJ databases">
        <authorList>
            <person name="Mah S.A."/>
            <person name="Swanson W.J."/>
            <person name="Moy G.W."/>
            <person name="Vacquier V.D."/>
        </authorList>
    </citation>
    <scope>NUCLEOTIDE SEQUENCE [LARGE SCALE GENOMIC DNA]</scope>
    <source>
        <strain evidence="2 3">NIO-1016</strain>
    </source>
</reference>
<evidence type="ECO:0000313" key="4">
    <source>
        <dbReference type="Proteomes" id="UP000215545"/>
    </source>
</evidence>
<dbReference type="STRING" id="1017273.SAMN05443094_102298"/>
<organism evidence="2 3">
    <name type="scientific">Domibacillus enclensis</name>
    <dbReference type="NCBI Taxonomy" id="1017273"/>
    <lineage>
        <taxon>Bacteria</taxon>
        <taxon>Bacillati</taxon>
        <taxon>Bacillota</taxon>
        <taxon>Bacilli</taxon>
        <taxon>Bacillales</taxon>
        <taxon>Bacillaceae</taxon>
        <taxon>Domibacillus</taxon>
    </lineage>
</organism>
<evidence type="ECO:0000313" key="2">
    <source>
        <dbReference type="EMBL" id="SIQ35464.1"/>
    </source>
</evidence>
<reference evidence="1" key="3">
    <citation type="submission" date="2017-03" db="EMBL/GenBank/DDBJ databases">
        <authorList>
            <person name="Dastager S.G."/>
            <person name="Neurgaonkar P.S."/>
            <person name="Dharne M.S."/>
        </authorList>
    </citation>
    <scope>NUCLEOTIDE SEQUENCE</scope>
    <source>
        <strain evidence="1">DSM 25145</strain>
    </source>
</reference>
<dbReference type="RefSeq" id="WP_045851151.1">
    <property type="nucleotide sequence ID" value="NZ_FTLX01000002.1"/>
</dbReference>
<dbReference type="OrthoDB" id="7054537at2"/>